<evidence type="ECO:0000313" key="1">
    <source>
        <dbReference type="EMBL" id="SFV68637.1"/>
    </source>
</evidence>
<dbReference type="AlphaFoldDB" id="A0A1W1CSG3"/>
<name>A0A1W1CSG3_9ZZZZ</name>
<reference evidence="1" key="1">
    <citation type="submission" date="2016-10" db="EMBL/GenBank/DDBJ databases">
        <authorList>
            <person name="de Groot N.N."/>
        </authorList>
    </citation>
    <scope>NUCLEOTIDE SEQUENCE</scope>
</reference>
<organism evidence="1">
    <name type="scientific">hydrothermal vent metagenome</name>
    <dbReference type="NCBI Taxonomy" id="652676"/>
    <lineage>
        <taxon>unclassified sequences</taxon>
        <taxon>metagenomes</taxon>
        <taxon>ecological metagenomes</taxon>
    </lineage>
</organism>
<protein>
    <submittedName>
        <fullName evidence="1">Uncharacterized protein</fullName>
    </submittedName>
</protein>
<proteinExistence type="predicted"/>
<gene>
    <name evidence="1" type="ORF">MNB_SM-5-261</name>
</gene>
<sequence>MQRYTIEDLNALVREFCKTDGTLELLEKIRELTLLLYVSKGDIPPNGFIELFNNAQFLDIKPMEAYRKNITPLKECYPNLQKVEKELLNIVIFIFDILNGESKKGVVAFLKRTFLFSASSASIQLRYTFNFIEHTLQLEAQEREILLNELLDKEYFFGLSFEEQKNILENIKNFVGLQALDAMRILLEESIKRNDIALQMQLYAMVDSLQGMDATIEKNSSLFYAQWAEQEKLPPIESEIPNGKKQIGIIVDTLADNEVGRAILSLTSSLEECSFCIYSLNETETNSELLITQCIANGCSIYSLAKRVPKGDLLEKALVLRERILKDAPIAIITTTPNTISNFLFATRSAKQQLFWSFHGDVRAMNNIEMQISHKIAYKENRKLKIFTIYEQSEFLIGTAEIEEQAQKIKKSFLQQMGEESVILGTIDGVQRIDNDAYMQDIALIMKKNPNAIYFICGSGDTAGIKQKIERFNMDTNRFTFMDSFDKHLFGWIIDIYVDSVSATYEHTIDEMINKQKPIVLYSEEESQNFVATVSELIEKRDEKFYEDFVKKALKSWNKIKKEQSSLRDILEEC</sequence>
<accession>A0A1W1CSG3</accession>
<dbReference type="EMBL" id="FPHH01000113">
    <property type="protein sequence ID" value="SFV68637.1"/>
    <property type="molecule type" value="Genomic_DNA"/>
</dbReference>